<dbReference type="EMBL" id="JABBGM010000003">
    <property type="protein sequence ID" value="NML93934.1"/>
    <property type="molecule type" value="Genomic_DNA"/>
</dbReference>
<comment type="cofactor">
    <cofactor evidence="1">
        <name>Zn(2+)</name>
        <dbReference type="ChEBI" id="CHEBI:29105"/>
    </cofactor>
</comment>
<evidence type="ECO:0000256" key="2">
    <source>
        <dbReference type="ARBA" id="ARBA00022670"/>
    </source>
</evidence>
<keyword evidence="5" id="KW-0862">Zinc</keyword>
<evidence type="ECO:0000256" key="5">
    <source>
        <dbReference type="ARBA" id="ARBA00022833"/>
    </source>
</evidence>
<dbReference type="GO" id="GO:0051603">
    <property type="term" value="P:proteolysis involved in protein catabolic process"/>
    <property type="evidence" value="ECO:0007669"/>
    <property type="project" value="TreeGrafter"/>
</dbReference>
<feature type="chain" id="PRO_5031090335" evidence="7">
    <location>
        <begin position="27"/>
        <end position="497"/>
    </location>
</feature>
<sequence>MTITTRLATAALSGLLLAATPAAAQAQPQYQPRATTQTQNPTALPITAADRQEGAKAHRQLLAEYGGPYSGPQVPYIESIGKNIAVQSGLGSAKTDFTVTVLNSPVENAFANPGGYIYLTRQLAALANNEAELAAVLGHEVGHVAARHSAKRQSAAQRNSIIGAIGSILSGVVLGNTGLGQLGQQLFSSGSQLLTLKFSRAQESEADQLAVTYLKRAGYDPTALGAILQRLAAQNALDAQLQGTSDSTPTWASTHPEPAARVRTALALAGQARGITNRDAYLTRIDGLMYGDDPRQGMVEGRTFTHPEMKLTFTAPAGSFLANGTQAVSIGGKNGQGQFTSAPFSGDLDTYVRAVFGKLSSQAQLAPTQIERTTVNGIPAAYGQARVTTSDGPVDVTVFAYAFAQGQAYHFVTIAPAGRGGAFDPMYRSLRRISTTEASQIRPRRLRIVTVKAGDTVRTLAARMAYTDAPLQRFLVLNGLTETTRLPTGTKVKLVTY</sequence>
<dbReference type="InterPro" id="IPR051156">
    <property type="entry name" value="Mito/Outer_Membr_Metalloprot"/>
</dbReference>
<dbReference type="GO" id="GO:0004222">
    <property type="term" value="F:metalloendopeptidase activity"/>
    <property type="evidence" value="ECO:0007669"/>
    <property type="project" value="InterPro"/>
</dbReference>
<dbReference type="InterPro" id="IPR001915">
    <property type="entry name" value="Peptidase_M48"/>
</dbReference>
<keyword evidence="2 9" id="KW-0645">Protease</keyword>
<evidence type="ECO:0000313" key="10">
    <source>
        <dbReference type="Proteomes" id="UP000583556"/>
    </source>
</evidence>
<reference evidence="9 10" key="1">
    <citation type="submission" date="2020-04" db="EMBL/GenBank/DDBJ databases">
        <title>Novosphingobium sp. TW-4 isolated from soil.</title>
        <authorList>
            <person name="Dahal R.H."/>
            <person name="Chaudhary D.K."/>
        </authorList>
    </citation>
    <scope>NUCLEOTIDE SEQUENCE [LARGE SCALE GENOMIC DNA]</scope>
    <source>
        <strain evidence="9 10">TW-4</strain>
    </source>
</reference>
<keyword evidence="7" id="KW-0732">Signal</keyword>
<keyword evidence="10" id="KW-1185">Reference proteome</keyword>
<accession>A0A7Y0BP45</accession>
<name>A0A7Y0BP45_9SPHN</name>
<evidence type="ECO:0000256" key="6">
    <source>
        <dbReference type="ARBA" id="ARBA00023049"/>
    </source>
</evidence>
<dbReference type="PANTHER" id="PTHR22726">
    <property type="entry name" value="METALLOENDOPEPTIDASE OMA1"/>
    <property type="match status" value="1"/>
</dbReference>
<keyword evidence="4" id="KW-0378">Hydrolase</keyword>
<dbReference type="RefSeq" id="WP_169493190.1">
    <property type="nucleotide sequence ID" value="NZ_JABBGM010000003.1"/>
</dbReference>
<evidence type="ECO:0000256" key="7">
    <source>
        <dbReference type="SAM" id="SignalP"/>
    </source>
</evidence>
<keyword evidence="3" id="KW-0479">Metal-binding</keyword>
<organism evidence="9 10">
    <name type="scientific">Novosphingobium olei</name>
    <dbReference type="NCBI Taxonomy" id="2728851"/>
    <lineage>
        <taxon>Bacteria</taxon>
        <taxon>Pseudomonadati</taxon>
        <taxon>Pseudomonadota</taxon>
        <taxon>Alphaproteobacteria</taxon>
        <taxon>Sphingomonadales</taxon>
        <taxon>Sphingomonadaceae</taxon>
        <taxon>Novosphingobium</taxon>
    </lineage>
</organism>
<dbReference type="Proteomes" id="UP000583556">
    <property type="component" value="Unassembled WGS sequence"/>
</dbReference>
<feature type="domain" description="Peptidase M48" evidence="8">
    <location>
        <begin position="75"/>
        <end position="266"/>
    </location>
</feature>
<dbReference type="Pfam" id="PF01435">
    <property type="entry name" value="Peptidase_M48"/>
    <property type="match status" value="1"/>
</dbReference>
<dbReference type="GO" id="GO:0046872">
    <property type="term" value="F:metal ion binding"/>
    <property type="evidence" value="ECO:0007669"/>
    <property type="project" value="UniProtKB-KW"/>
</dbReference>
<evidence type="ECO:0000256" key="3">
    <source>
        <dbReference type="ARBA" id="ARBA00022723"/>
    </source>
</evidence>
<evidence type="ECO:0000256" key="4">
    <source>
        <dbReference type="ARBA" id="ARBA00022801"/>
    </source>
</evidence>
<evidence type="ECO:0000259" key="8">
    <source>
        <dbReference type="Pfam" id="PF01435"/>
    </source>
</evidence>
<gene>
    <name evidence="9" type="ORF">HHL27_09660</name>
</gene>
<keyword evidence="6 9" id="KW-0482">Metalloprotease</keyword>
<evidence type="ECO:0000313" key="9">
    <source>
        <dbReference type="EMBL" id="NML93934.1"/>
    </source>
</evidence>
<dbReference type="GO" id="GO:0016020">
    <property type="term" value="C:membrane"/>
    <property type="evidence" value="ECO:0007669"/>
    <property type="project" value="TreeGrafter"/>
</dbReference>
<protein>
    <submittedName>
        <fullName evidence="9">M48 family metalloprotease</fullName>
    </submittedName>
</protein>
<dbReference type="AlphaFoldDB" id="A0A7Y0BP45"/>
<evidence type="ECO:0000256" key="1">
    <source>
        <dbReference type="ARBA" id="ARBA00001947"/>
    </source>
</evidence>
<dbReference type="PANTHER" id="PTHR22726:SF1">
    <property type="entry name" value="METALLOENDOPEPTIDASE OMA1, MITOCHONDRIAL"/>
    <property type="match status" value="1"/>
</dbReference>
<comment type="caution">
    <text evidence="9">The sequence shown here is derived from an EMBL/GenBank/DDBJ whole genome shotgun (WGS) entry which is preliminary data.</text>
</comment>
<feature type="signal peptide" evidence="7">
    <location>
        <begin position="1"/>
        <end position="26"/>
    </location>
</feature>
<dbReference type="Gene3D" id="3.30.2010.10">
    <property type="entry name" value="Metalloproteases ('zincins'), catalytic domain"/>
    <property type="match status" value="1"/>
</dbReference>
<proteinExistence type="predicted"/>